<feature type="transmembrane region" description="Helical" evidence="1">
    <location>
        <begin position="77"/>
        <end position="98"/>
    </location>
</feature>
<dbReference type="Gene3D" id="1.20.950.20">
    <property type="entry name" value="Transmembrane di-heme cytochromes, Chain C"/>
    <property type="match status" value="1"/>
</dbReference>
<dbReference type="OrthoDB" id="9782558at2"/>
<dbReference type="SUPFAM" id="SSF103501">
    <property type="entry name" value="Respiratory nitrate reductase 1 gamma chain"/>
    <property type="match status" value="1"/>
</dbReference>
<protein>
    <submittedName>
        <fullName evidence="2">Nitrate reductase gamma subunit</fullName>
    </submittedName>
</protein>
<keyword evidence="1" id="KW-0812">Transmembrane</keyword>
<feature type="transmembrane region" description="Helical" evidence="1">
    <location>
        <begin position="118"/>
        <end position="139"/>
    </location>
</feature>
<dbReference type="InterPro" id="IPR036197">
    <property type="entry name" value="NarG-like_sf"/>
</dbReference>
<evidence type="ECO:0000313" key="3">
    <source>
        <dbReference type="Proteomes" id="UP000054976"/>
    </source>
</evidence>
<name>A0A0U9HY73_9BACT</name>
<organism evidence="2 3">
    <name type="scientific">Thermodesulfovibrio aggregans</name>
    <dbReference type="NCBI Taxonomy" id="86166"/>
    <lineage>
        <taxon>Bacteria</taxon>
        <taxon>Pseudomonadati</taxon>
        <taxon>Nitrospirota</taxon>
        <taxon>Thermodesulfovibrionia</taxon>
        <taxon>Thermodesulfovibrionales</taxon>
        <taxon>Thermodesulfovibrionaceae</taxon>
        <taxon>Thermodesulfovibrio</taxon>
    </lineage>
</organism>
<dbReference type="AlphaFoldDB" id="A0A0U9HY73"/>
<dbReference type="STRING" id="86166.TAGGR_11112"/>
<keyword evidence="1" id="KW-0472">Membrane</keyword>
<evidence type="ECO:0000256" key="1">
    <source>
        <dbReference type="SAM" id="Phobius"/>
    </source>
</evidence>
<evidence type="ECO:0000313" key="2">
    <source>
        <dbReference type="EMBL" id="GAQ94917.1"/>
    </source>
</evidence>
<dbReference type="RefSeq" id="WP_059176325.1">
    <property type="nucleotide sequence ID" value="NZ_BCNO01000001.1"/>
</dbReference>
<proteinExistence type="predicted"/>
<feature type="transmembrane region" description="Helical" evidence="1">
    <location>
        <begin position="182"/>
        <end position="207"/>
    </location>
</feature>
<dbReference type="Proteomes" id="UP000054976">
    <property type="component" value="Unassembled WGS sequence"/>
</dbReference>
<keyword evidence="1" id="KW-1133">Transmembrane helix</keyword>
<gene>
    <name evidence="2" type="ORF">TAGGR_11112</name>
</gene>
<sequence>MEQFFKDPSIYTLVRGPLVWIAFIVFIGGTFYRIYKTIQLAKKEKIIYPYLSLKYTLRSFIHWLTPYGSISMRRHPWFTLITFVFHISVILTPIFLAGHIELWYESWKLNWWSLPQGLADAMTLIVIVSLILLLIRRLIQSDIKFLTGKGDYLAIALVALPFITGFLAHYELLIEYKTMLTIHMITGEIMLATIPFTRLSHMFFFWLTRAHTGSEFGAVRHSRDY</sequence>
<comment type="caution">
    <text evidence="2">The sequence shown here is derived from an EMBL/GenBank/DDBJ whole genome shotgun (WGS) entry which is preliminary data.</text>
</comment>
<reference evidence="3" key="1">
    <citation type="submission" date="2016-01" db="EMBL/GenBank/DDBJ databases">
        <title>Draft genome sequence of Thermodesulfovibrio aggregans strain TGE-P1.</title>
        <authorList>
            <person name="Sekiguchi Y."/>
            <person name="Ohashi A."/>
            <person name="Matsuura N."/>
            <person name="Tourlousse M.D."/>
        </authorList>
    </citation>
    <scope>NUCLEOTIDE SEQUENCE [LARGE SCALE GENOMIC DNA]</scope>
    <source>
        <strain evidence="3">TGE-P1</strain>
    </source>
</reference>
<keyword evidence="3" id="KW-1185">Reference proteome</keyword>
<accession>A0A0U9HY73</accession>
<feature type="transmembrane region" description="Helical" evidence="1">
    <location>
        <begin position="151"/>
        <end position="170"/>
    </location>
</feature>
<dbReference type="NCBIfam" id="NF045723">
    <property type="entry name" value="memb_anch_TmcC"/>
    <property type="match status" value="1"/>
</dbReference>
<feature type="transmembrane region" description="Helical" evidence="1">
    <location>
        <begin position="18"/>
        <end position="35"/>
    </location>
</feature>
<dbReference type="EMBL" id="BCNO01000001">
    <property type="protein sequence ID" value="GAQ94917.1"/>
    <property type="molecule type" value="Genomic_DNA"/>
</dbReference>